<dbReference type="EC" id="2.7.11.1" evidence="1"/>
<dbReference type="Gene3D" id="1.10.510.10">
    <property type="entry name" value="Transferase(Phosphotransferase) domain 1"/>
    <property type="match status" value="1"/>
</dbReference>
<evidence type="ECO:0000256" key="2">
    <source>
        <dbReference type="ARBA" id="ARBA00022527"/>
    </source>
</evidence>
<dbReference type="CDD" id="cd06577">
    <property type="entry name" value="PASTA_pknB"/>
    <property type="match status" value="4"/>
</dbReference>
<sequence length="699" mass="74693">MNSTFDPLVGQVLDDRYEIVAKVARGGMATVYRARDLRLTRAVAVKVMRSDMGEDDEFAAKFDREARSAAVLSHPNVVSIFDQGSSQGLPYIVMEFIEGGTLRNKISRSGALPTSRALELFEQIAAAVAAAHEAGVVHRDIKPENVMLTPRGHAKVADFGLARKVDSPQVTATGVLLGTASYLPPELVTHSRPDERSDVYSAGVVLFEMLTGQKPHTGENNYQIAYRHVNVDIERPSERLAESGHTPVEPLPDYVDCLVLGATGRDPRSRYADGRELLQAVRRARTEFAATGGRDNPALAAALLPDAPPEADTQRIGPPPARPRPSTTGLTPPTVTAEPQWRPAAATTPEPAVSPTAPSRTPTAAVTRTHSPVPPTPEDEDHWSSPRSHRTPVFPPLHISHDPVHRRRRGLLAILLVVLLTAGAGVGSWWWMSGRFTTVPTVAGLNETKATEAADANDLSVTTSTEYSETVAKGLVIRTDPGPGERLLRGGSFTLVMSLGPERYPMPTVVGEQRTDAERLLTSGRLAVGEVTEEWSETVASGVVLSATQEPGTQLKPDTPVDLVVSKGPEPIQIPNLVNGDATAAREELKKLGFEVKFSEENSTAVEKGKVLRQDPTSGTGKRGDTVTLVGSLGPVLVTIPSVAGDSVDDAKKKLEDLDLVVDVVNASSFPIALNIATGTDPGEGRSVPVGSKVTLYFA</sequence>
<dbReference type="CDD" id="cd14014">
    <property type="entry name" value="STKc_PknB_like"/>
    <property type="match status" value="1"/>
</dbReference>
<evidence type="ECO:0000259" key="12">
    <source>
        <dbReference type="PROSITE" id="PS50011"/>
    </source>
</evidence>
<dbReference type="PANTHER" id="PTHR43289">
    <property type="entry name" value="MITOGEN-ACTIVATED PROTEIN KINASE KINASE KINASE 20-RELATED"/>
    <property type="match status" value="1"/>
</dbReference>
<organism evidence="14 15">
    <name type="scientific">Tessaracoccus defluvii</name>
    <dbReference type="NCBI Taxonomy" id="1285901"/>
    <lineage>
        <taxon>Bacteria</taxon>
        <taxon>Bacillati</taxon>
        <taxon>Actinomycetota</taxon>
        <taxon>Actinomycetes</taxon>
        <taxon>Propionibacteriales</taxon>
        <taxon>Propionibacteriaceae</taxon>
        <taxon>Tessaracoccus</taxon>
    </lineage>
</organism>
<dbReference type="Gene3D" id="3.30.200.20">
    <property type="entry name" value="Phosphorylase Kinase, domain 1"/>
    <property type="match status" value="1"/>
</dbReference>
<dbReference type="InterPro" id="IPR005543">
    <property type="entry name" value="PASTA_dom"/>
</dbReference>
<keyword evidence="7" id="KW-0067">ATP-binding</keyword>
<dbReference type="FunFam" id="3.30.200.20:FF:000035">
    <property type="entry name" value="Serine/threonine protein kinase Stk1"/>
    <property type="match status" value="1"/>
</dbReference>
<keyword evidence="15" id="KW-1185">Reference proteome</keyword>
<evidence type="ECO:0000256" key="7">
    <source>
        <dbReference type="ARBA" id="ARBA00022840"/>
    </source>
</evidence>
<dbReference type="Pfam" id="PF03793">
    <property type="entry name" value="PASTA"/>
    <property type="match status" value="4"/>
</dbReference>
<proteinExistence type="predicted"/>
<evidence type="ECO:0000256" key="11">
    <source>
        <dbReference type="SAM" id="Phobius"/>
    </source>
</evidence>
<evidence type="ECO:0000256" key="9">
    <source>
        <dbReference type="ARBA" id="ARBA00048679"/>
    </source>
</evidence>
<dbReference type="SUPFAM" id="SSF56112">
    <property type="entry name" value="Protein kinase-like (PK-like)"/>
    <property type="match status" value="1"/>
</dbReference>
<dbReference type="PANTHER" id="PTHR43289:SF6">
    <property type="entry name" value="SERINE_THREONINE-PROTEIN KINASE NEKL-3"/>
    <property type="match status" value="1"/>
</dbReference>
<dbReference type="GO" id="GO:0004674">
    <property type="term" value="F:protein serine/threonine kinase activity"/>
    <property type="evidence" value="ECO:0007669"/>
    <property type="project" value="UniProtKB-KW"/>
</dbReference>
<dbReference type="Gene3D" id="3.30.10.20">
    <property type="match status" value="4"/>
</dbReference>
<dbReference type="KEGG" id="tdf:H9L22_02675"/>
<feature type="domain" description="PASTA" evidence="13">
    <location>
        <begin position="500"/>
        <end position="567"/>
    </location>
</feature>
<dbReference type="AlphaFoldDB" id="A0A7H0H763"/>
<dbReference type="NCBIfam" id="NF033483">
    <property type="entry name" value="PknB_PASTA_kin"/>
    <property type="match status" value="1"/>
</dbReference>
<evidence type="ECO:0000313" key="15">
    <source>
        <dbReference type="Proteomes" id="UP000516117"/>
    </source>
</evidence>
<keyword evidence="11" id="KW-0472">Membrane</keyword>
<evidence type="ECO:0000256" key="8">
    <source>
        <dbReference type="ARBA" id="ARBA00047899"/>
    </source>
</evidence>
<keyword evidence="11" id="KW-0812">Transmembrane</keyword>
<dbReference type="Proteomes" id="UP000516117">
    <property type="component" value="Chromosome"/>
</dbReference>
<evidence type="ECO:0000256" key="5">
    <source>
        <dbReference type="ARBA" id="ARBA00022741"/>
    </source>
</evidence>
<name>A0A7H0H763_9ACTN</name>
<feature type="domain" description="Protein kinase" evidence="12">
    <location>
        <begin position="17"/>
        <end position="289"/>
    </location>
</feature>
<feature type="transmembrane region" description="Helical" evidence="11">
    <location>
        <begin position="411"/>
        <end position="432"/>
    </location>
</feature>
<keyword evidence="3" id="KW-0808">Transferase</keyword>
<dbReference type="PROSITE" id="PS50011">
    <property type="entry name" value="PROTEIN_KINASE_DOM"/>
    <property type="match status" value="1"/>
</dbReference>
<feature type="domain" description="PASTA" evidence="13">
    <location>
        <begin position="568"/>
        <end position="632"/>
    </location>
</feature>
<feature type="region of interest" description="Disordered" evidence="10">
    <location>
        <begin position="307"/>
        <end position="388"/>
    </location>
</feature>
<feature type="domain" description="PASTA" evidence="13">
    <location>
        <begin position="437"/>
        <end position="499"/>
    </location>
</feature>
<evidence type="ECO:0000256" key="3">
    <source>
        <dbReference type="ARBA" id="ARBA00022679"/>
    </source>
</evidence>
<dbReference type="SMART" id="SM00220">
    <property type="entry name" value="S_TKc"/>
    <property type="match status" value="1"/>
</dbReference>
<evidence type="ECO:0000256" key="1">
    <source>
        <dbReference type="ARBA" id="ARBA00012513"/>
    </source>
</evidence>
<evidence type="ECO:0000259" key="13">
    <source>
        <dbReference type="PROSITE" id="PS51178"/>
    </source>
</evidence>
<accession>A0A7H0H763</accession>
<gene>
    <name evidence="14" type="primary">pknB</name>
    <name evidence="14" type="ORF">H9L22_02675</name>
</gene>
<dbReference type="Pfam" id="PF00069">
    <property type="entry name" value="Pkinase"/>
    <property type="match status" value="1"/>
</dbReference>
<dbReference type="GO" id="GO:0005524">
    <property type="term" value="F:ATP binding"/>
    <property type="evidence" value="ECO:0007669"/>
    <property type="project" value="UniProtKB-KW"/>
</dbReference>
<dbReference type="InterPro" id="IPR000719">
    <property type="entry name" value="Prot_kinase_dom"/>
</dbReference>
<dbReference type="InterPro" id="IPR008271">
    <property type="entry name" value="Ser/Thr_kinase_AS"/>
</dbReference>
<feature type="domain" description="PASTA" evidence="13">
    <location>
        <begin position="634"/>
        <end position="699"/>
    </location>
</feature>
<keyword evidence="4" id="KW-0677">Repeat</keyword>
<protein>
    <recommendedName>
        <fullName evidence="1">non-specific serine/threonine protein kinase</fullName>
        <ecNumber evidence="1">2.7.11.1</ecNumber>
    </recommendedName>
</protein>
<keyword evidence="5" id="KW-0547">Nucleotide-binding</keyword>
<reference evidence="14 15" key="1">
    <citation type="submission" date="2020-08" db="EMBL/GenBank/DDBJ databases">
        <title>Genome sequence of Tessaracoccus defluvii JCM 17540T.</title>
        <authorList>
            <person name="Hyun D.-W."/>
            <person name="Bae J.-W."/>
        </authorList>
    </citation>
    <scope>NUCLEOTIDE SEQUENCE [LARGE SCALE GENOMIC DNA]</scope>
    <source>
        <strain evidence="14 15">JCM 17540</strain>
    </source>
</reference>
<evidence type="ECO:0000256" key="4">
    <source>
        <dbReference type="ARBA" id="ARBA00022737"/>
    </source>
</evidence>
<keyword evidence="6 14" id="KW-0418">Kinase</keyword>
<dbReference type="RefSeq" id="WP_187721488.1">
    <property type="nucleotide sequence ID" value="NZ_BAABBL010000001.1"/>
</dbReference>
<keyword evidence="11" id="KW-1133">Transmembrane helix</keyword>
<comment type="catalytic activity">
    <reaction evidence="8">
        <text>L-threonyl-[protein] + ATP = O-phospho-L-threonyl-[protein] + ADP + H(+)</text>
        <dbReference type="Rhea" id="RHEA:46608"/>
        <dbReference type="Rhea" id="RHEA-COMP:11060"/>
        <dbReference type="Rhea" id="RHEA-COMP:11605"/>
        <dbReference type="ChEBI" id="CHEBI:15378"/>
        <dbReference type="ChEBI" id="CHEBI:30013"/>
        <dbReference type="ChEBI" id="CHEBI:30616"/>
        <dbReference type="ChEBI" id="CHEBI:61977"/>
        <dbReference type="ChEBI" id="CHEBI:456216"/>
        <dbReference type="EC" id="2.7.11.1"/>
    </reaction>
</comment>
<feature type="compositionally biased region" description="Polar residues" evidence="10">
    <location>
        <begin position="325"/>
        <end position="334"/>
    </location>
</feature>
<dbReference type="PROSITE" id="PS00108">
    <property type="entry name" value="PROTEIN_KINASE_ST"/>
    <property type="match status" value="1"/>
</dbReference>
<dbReference type="EMBL" id="CP060789">
    <property type="protein sequence ID" value="QNP56379.1"/>
    <property type="molecule type" value="Genomic_DNA"/>
</dbReference>
<feature type="compositionally biased region" description="Polar residues" evidence="10">
    <location>
        <begin position="356"/>
        <end position="370"/>
    </location>
</feature>
<dbReference type="PROSITE" id="PS51178">
    <property type="entry name" value="PASTA"/>
    <property type="match status" value="4"/>
</dbReference>
<dbReference type="SMART" id="SM00740">
    <property type="entry name" value="PASTA"/>
    <property type="match status" value="4"/>
</dbReference>
<evidence type="ECO:0000256" key="6">
    <source>
        <dbReference type="ARBA" id="ARBA00022777"/>
    </source>
</evidence>
<comment type="catalytic activity">
    <reaction evidence="9">
        <text>L-seryl-[protein] + ATP = O-phospho-L-seryl-[protein] + ADP + H(+)</text>
        <dbReference type="Rhea" id="RHEA:17989"/>
        <dbReference type="Rhea" id="RHEA-COMP:9863"/>
        <dbReference type="Rhea" id="RHEA-COMP:11604"/>
        <dbReference type="ChEBI" id="CHEBI:15378"/>
        <dbReference type="ChEBI" id="CHEBI:29999"/>
        <dbReference type="ChEBI" id="CHEBI:30616"/>
        <dbReference type="ChEBI" id="CHEBI:83421"/>
        <dbReference type="ChEBI" id="CHEBI:456216"/>
        <dbReference type="EC" id="2.7.11.1"/>
    </reaction>
</comment>
<evidence type="ECO:0000313" key="14">
    <source>
        <dbReference type="EMBL" id="QNP56379.1"/>
    </source>
</evidence>
<evidence type="ECO:0000256" key="10">
    <source>
        <dbReference type="SAM" id="MobiDB-lite"/>
    </source>
</evidence>
<dbReference type="InterPro" id="IPR011009">
    <property type="entry name" value="Kinase-like_dom_sf"/>
</dbReference>
<keyword evidence="2" id="KW-0723">Serine/threonine-protein kinase</keyword>